<evidence type="ECO:0000256" key="1">
    <source>
        <dbReference type="SAM" id="MobiDB-lite"/>
    </source>
</evidence>
<feature type="compositionally biased region" description="Basic and acidic residues" evidence="1">
    <location>
        <begin position="209"/>
        <end position="218"/>
    </location>
</feature>
<proteinExistence type="predicted"/>
<organism evidence="2 3">
    <name type="scientific">Brevundimonas mediterranea</name>
    <dbReference type="NCBI Taxonomy" id="74329"/>
    <lineage>
        <taxon>Bacteria</taxon>
        <taxon>Pseudomonadati</taxon>
        <taxon>Pseudomonadota</taxon>
        <taxon>Alphaproteobacteria</taxon>
        <taxon>Caulobacterales</taxon>
        <taxon>Caulobacteraceae</taxon>
        <taxon>Brevundimonas</taxon>
    </lineage>
</organism>
<accession>A0A7Z8Y368</accession>
<sequence>MKGPVKRGGQTSRARRSRLLGHVRPWPIGDLGMLDAERTASDRTTAKAEPRLQGITQRPAAVGPADGQDGARPALRLGRRLRRRQGRRRPVRRRLRNTNRRPGFWSRDLRCPAGPPCGQAQAVDLAKHGAAADAAAEVLRNDVGCPALQPEGPEAIDTVFGPGGGDHGRLPDSASPIGSPRVALPFPPAADEKRPDTRAPGRRFSSSSQRDRPPDEWAGRGPSTAMAGWRAPSPRSSE</sequence>
<protein>
    <submittedName>
        <fullName evidence="2">Uncharacterized protein</fullName>
    </submittedName>
</protein>
<dbReference type="Proteomes" id="UP000289220">
    <property type="component" value="Unassembled WGS sequence"/>
</dbReference>
<feature type="region of interest" description="Disordered" evidence="1">
    <location>
        <begin position="1"/>
        <end position="89"/>
    </location>
</feature>
<dbReference type="AlphaFoldDB" id="A0A7Z8Y368"/>
<evidence type="ECO:0000313" key="3">
    <source>
        <dbReference type="Proteomes" id="UP000289220"/>
    </source>
</evidence>
<feature type="compositionally biased region" description="Basic residues" evidence="1">
    <location>
        <begin position="77"/>
        <end position="89"/>
    </location>
</feature>
<feature type="compositionally biased region" description="Basic and acidic residues" evidence="1">
    <location>
        <begin position="190"/>
        <end position="199"/>
    </location>
</feature>
<evidence type="ECO:0000313" key="2">
    <source>
        <dbReference type="EMBL" id="VDC50064.1"/>
    </source>
</evidence>
<name>A0A7Z8Y368_9CAUL</name>
<feature type="region of interest" description="Disordered" evidence="1">
    <location>
        <begin position="149"/>
        <end position="238"/>
    </location>
</feature>
<gene>
    <name evidence="2" type="ORF">BREV_BREV_00140</name>
</gene>
<dbReference type="EMBL" id="UXHF01000002">
    <property type="protein sequence ID" value="VDC50064.1"/>
    <property type="molecule type" value="Genomic_DNA"/>
</dbReference>
<comment type="caution">
    <text evidence="2">The sequence shown here is derived from an EMBL/GenBank/DDBJ whole genome shotgun (WGS) entry which is preliminary data.</text>
</comment>
<feature type="compositionally biased region" description="Basic and acidic residues" evidence="1">
    <location>
        <begin position="35"/>
        <end position="50"/>
    </location>
</feature>
<keyword evidence="3" id="KW-1185">Reference proteome</keyword>
<reference evidence="2 3" key="1">
    <citation type="submission" date="2018-11" db="EMBL/GenBank/DDBJ databases">
        <authorList>
            <person name="Peiro R."/>
            <person name="Begona"/>
            <person name="Cbmso G."/>
            <person name="Lopez M."/>
            <person name="Gonzalez S."/>
            <person name="Sacristan E."/>
            <person name="Castillo E."/>
        </authorList>
    </citation>
    <scope>NUCLEOTIDE SEQUENCE [LARGE SCALE GENOMIC DNA]</scope>
    <source>
        <strain evidence="2">Brev_genome</strain>
    </source>
</reference>